<dbReference type="InterPro" id="IPR016181">
    <property type="entry name" value="Acyl_CoA_acyltransferase"/>
</dbReference>
<reference evidence="6" key="1">
    <citation type="journal article" date="2011" name="Nat. Commun.">
        <title>Effector diversification within compartments of the Leptosphaeria maculans genome affected by Repeat-Induced Point mutations.</title>
        <authorList>
            <person name="Rouxel T."/>
            <person name="Grandaubert J."/>
            <person name="Hane J.K."/>
            <person name="Hoede C."/>
            <person name="van de Wouw A.P."/>
            <person name="Couloux A."/>
            <person name="Dominguez V."/>
            <person name="Anthouard V."/>
            <person name="Bally P."/>
            <person name="Bourras S."/>
            <person name="Cozijnsen A.J."/>
            <person name="Ciuffetti L.M."/>
            <person name="Degrave A."/>
            <person name="Dilmaghani A."/>
            <person name="Duret L."/>
            <person name="Fudal I."/>
            <person name="Goodwin S.B."/>
            <person name="Gout L."/>
            <person name="Glaser N."/>
            <person name="Linglin J."/>
            <person name="Kema G.H.J."/>
            <person name="Lapalu N."/>
            <person name="Lawrence C.B."/>
            <person name="May K."/>
            <person name="Meyer M."/>
            <person name="Ollivier B."/>
            <person name="Poulain J."/>
            <person name="Schoch C.L."/>
            <person name="Simon A."/>
            <person name="Spatafora J.W."/>
            <person name="Stachowiak A."/>
            <person name="Turgeon B.G."/>
            <person name="Tyler B.M."/>
            <person name="Vincent D."/>
            <person name="Weissenbach J."/>
            <person name="Amselem J."/>
            <person name="Quesneville H."/>
            <person name="Oliver R.P."/>
            <person name="Wincker P."/>
            <person name="Balesdent M.-H."/>
            <person name="Howlett B.J."/>
        </authorList>
    </citation>
    <scope>NUCLEOTIDE SEQUENCE [LARGE SCALE GENOMIC DNA]</scope>
    <source>
        <strain evidence="6">JN3 / isolate v23.1.3 / race Av1-4-5-6-7-8</strain>
    </source>
</reference>
<dbReference type="InParanoid" id="E5A377"/>
<dbReference type="PANTHER" id="PTHR43792:SF8">
    <property type="entry name" value="[RIBOSOMAL PROTEIN US5]-ALANINE N-ACETYLTRANSFERASE"/>
    <property type="match status" value="1"/>
</dbReference>
<organism evidence="6">
    <name type="scientific">Leptosphaeria maculans (strain JN3 / isolate v23.1.3 / race Av1-4-5-6-7-8)</name>
    <name type="common">Blackleg fungus</name>
    <name type="synonym">Phoma lingam</name>
    <dbReference type="NCBI Taxonomy" id="985895"/>
    <lineage>
        <taxon>Eukaryota</taxon>
        <taxon>Fungi</taxon>
        <taxon>Dikarya</taxon>
        <taxon>Ascomycota</taxon>
        <taxon>Pezizomycotina</taxon>
        <taxon>Dothideomycetes</taxon>
        <taxon>Pleosporomycetidae</taxon>
        <taxon>Pleosporales</taxon>
        <taxon>Pleosporineae</taxon>
        <taxon>Leptosphaeriaceae</taxon>
        <taxon>Plenodomus</taxon>
        <taxon>Plenodomus lingam/Leptosphaeria maculans species complex</taxon>
    </lineage>
</organism>
<dbReference type="PROSITE" id="PS51186">
    <property type="entry name" value="GNAT"/>
    <property type="match status" value="1"/>
</dbReference>
<keyword evidence="2" id="KW-0012">Acyltransferase</keyword>
<dbReference type="STRING" id="985895.E5A377"/>
<proteinExistence type="inferred from homology"/>
<evidence type="ECO:0000256" key="2">
    <source>
        <dbReference type="ARBA" id="ARBA00023315"/>
    </source>
</evidence>
<dbReference type="OMA" id="YRTWELG"/>
<accession>E5A377</accession>
<comment type="similarity">
    <text evidence="3">Belongs to the acetyltransferase family. RimJ subfamily.</text>
</comment>
<dbReference type="AlphaFoldDB" id="E5A377"/>
<evidence type="ECO:0000259" key="4">
    <source>
        <dbReference type="PROSITE" id="PS51186"/>
    </source>
</evidence>
<dbReference type="PANTHER" id="PTHR43792">
    <property type="entry name" value="GNAT FAMILY, PUTATIVE (AFU_ORTHOLOGUE AFUA_3G00765)-RELATED-RELATED"/>
    <property type="match status" value="1"/>
</dbReference>
<name>E5A377_LEPMJ</name>
<dbReference type="VEuPathDB" id="FungiDB:LEMA_P094990.1"/>
<evidence type="ECO:0000313" key="5">
    <source>
        <dbReference type="EMBL" id="CBX98090.1"/>
    </source>
</evidence>
<dbReference type="Gene3D" id="3.40.630.30">
    <property type="match status" value="1"/>
</dbReference>
<evidence type="ECO:0000256" key="3">
    <source>
        <dbReference type="ARBA" id="ARBA00038502"/>
    </source>
</evidence>
<dbReference type="Proteomes" id="UP000002668">
    <property type="component" value="Genome"/>
</dbReference>
<dbReference type="eggNOG" id="ENOG502RXXF">
    <property type="taxonomic scope" value="Eukaryota"/>
</dbReference>
<dbReference type="Pfam" id="PF13302">
    <property type="entry name" value="Acetyltransf_3"/>
    <property type="match status" value="1"/>
</dbReference>
<dbReference type="HOGENOM" id="CLU_013985_3_4_1"/>
<evidence type="ECO:0000313" key="6">
    <source>
        <dbReference type="Proteomes" id="UP000002668"/>
    </source>
</evidence>
<gene>
    <name evidence="5" type="ORF">LEMA_P094990.1</name>
</gene>
<dbReference type="CDD" id="cd04301">
    <property type="entry name" value="NAT_SF"/>
    <property type="match status" value="1"/>
</dbReference>
<protein>
    <submittedName>
        <fullName evidence="5">Similar to GCN5-related N-acetyltransferase</fullName>
    </submittedName>
</protein>
<keyword evidence="6" id="KW-1185">Reference proteome</keyword>
<evidence type="ECO:0000256" key="1">
    <source>
        <dbReference type="ARBA" id="ARBA00022679"/>
    </source>
</evidence>
<feature type="domain" description="N-acetyltransferase" evidence="4">
    <location>
        <begin position="25"/>
        <end position="184"/>
    </location>
</feature>
<sequence>METSISSSVPTTSALPQPIITTSRLVIRALHPQDNHSMSLNANNPLISRYMSNTFPDPYTLSAADDWIAMNVAKSVQNDFGICEKSFPEAIIGGIGLKPGADVNAHTGEIGFWVGQNYWGNGYATEALEAFTQWAFLNEEVERTRKTKLYGGVFGGNTASMRCFDKCGYTREGILRGRLGSEGQ</sequence>
<dbReference type="InterPro" id="IPR051531">
    <property type="entry name" value="N-acetyltransferase"/>
</dbReference>
<dbReference type="OrthoDB" id="630895at2759"/>
<dbReference type="EMBL" id="FP929133">
    <property type="protein sequence ID" value="CBX98090.1"/>
    <property type="molecule type" value="Genomic_DNA"/>
</dbReference>
<dbReference type="GO" id="GO:0016747">
    <property type="term" value="F:acyltransferase activity, transferring groups other than amino-acyl groups"/>
    <property type="evidence" value="ECO:0007669"/>
    <property type="project" value="InterPro"/>
</dbReference>
<keyword evidence="1 5" id="KW-0808">Transferase</keyword>
<dbReference type="SUPFAM" id="SSF55729">
    <property type="entry name" value="Acyl-CoA N-acyltransferases (Nat)"/>
    <property type="match status" value="1"/>
</dbReference>
<dbReference type="InterPro" id="IPR000182">
    <property type="entry name" value="GNAT_dom"/>
</dbReference>